<organism evidence="1 2">
    <name type="scientific">Paramecium primaurelia</name>
    <dbReference type="NCBI Taxonomy" id="5886"/>
    <lineage>
        <taxon>Eukaryota</taxon>
        <taxon>Sar</taxon>
        <taxon>Alveolata</taxon>
        <taxon>Ciliophora</taxon>
        <taxon>Intramacronucleata</taxon>
        <taxon>Oligohymenophorea</taxon>
        <taxon>Peniculida</taxon>
        <taxon>Parameciidae</taxon>
        <taxon>Paramecium</taxon>
    </lineage>
</organism>
<keyword evidence="2" id="KW-1185">Reference proteome</keyword>
<dbReference type="EMBL" id="CAJJDM010000003">
    <property type="protein sequence ID" value="CAD8044125.1"/>
    <property type="molecule type" value="Genomic_DNA"/>
</dbReference>
<gene>
    <name evidence="1" type="ORF">PPRIM_AZ9-3.1.T0060207</name>
</gene>
<protein>
    <submittedName>
        <fullName evidence="1">Uncharacterized protein</fullName>
    </submittedName>
</protein>
<evidence type="ECO:0000313" key="2">
    <source>
        <dbReference type="Proteomes" id="UP000688137"/>
    </source>
</evidence>
<dbReference type="OMA" id="FTIDYHF"/>
<name>A0A8S1JQC7_PARPR</name>
<dbReference type="Proteomes" id="UP000688137">
    <property type="component" value="Unassembled WGS sequence"/>
</dbReference>
<reference evidence="1" key="1">
    <citation type="submission" date="2021-01" db="EMBL/GenBank/DDBJ databases">
        <authorList>
            <consortium name="Genoscope - CEA"/>
            <person name="William W."/>
        </authorList>
    </citation>
    <scope>NUCLEOTIDE SEQUENCE</scope>
</reference>
<proteinExistence type="predicted"/>
<accession>A0A8S1JQC7</accession>
<evidence type="ECO:0000313" key="1">
    <source>
        <dbReference type="EMBL" id="CAD8044125.1"/>
    </source>
</evidence>
<sequence length="1326" mass="155719">MFEPIFSFFGGLASKAKSKIIEKTLQPIIDYNFENIFEQKIAIKDLNKGITNINLNTKYLNGLMKTNTLKEFSIKFLKLEKLQLQMSDVDLILDLNTQIQQEEALESLEVEDIMNKSLHIQIEKLKNEFLNQGDDSYFQDEIQSPIQQNVQKEPSSKIVLILRIIDNIFGNIKIDIKNLRVKFVGKIKSDTETNLSFQINKIDCTMQKPQNTNQILLLAFIDQIQLYLNENKQIGQINNAVKLDVYLTQNAEPKIKIQAEQLQIVISLNQIDQISSLLAQSQQVLEQRKNVINEVLSQSNKNQQIQNINNQQKEELKKTINLNKYKLVEYFKKSYNQTKIRQEDIAESTIIIQNIPESKIQNFHSSVKQMNEQKEFFNSCFQGLTLYITSNDVDQQFNFQQKNFKFDLENYYSISLCDIRIIKNNKFNIFINSALIYELQKLEPKFKSIRDSIQKLEQDFVIIDNSKYLCKLIMKTGKDQYSNEDLYQDGHEILIEEPTIFISQTQFVSPIKLEIIDQNINMDITPFNLILDQNQLQFIMKIVDIINQNSSKSNNQNISKTKFYISQTKFSLYYHINESQYTNSCIMQSGEQDYIQLNFIDFFLTTPDEDDLLSQSVYKYKSQFKFGCQNICGFNNQILINNLTGYFGSLLKTSSQNIKKLDEQKKTQIIQYLKECKLKQELHFELQIDSVYLKHDSFDNFYRMIAQINQVFNGNQKQTQINSKKQQNIYFSTKIKTIEATLYQTLILCFKQFKYYFTIDYHFILLEDLNVLDKNNPQKLLQNQLQDKWIFNLIMKQNMINLEFSALKLNLINFNFDILNSCIKRLINSIQLLNPPQQSNKPQNEKSEINIFFKSIMIDVLPFYNEEIILQKKGQAKLKYSKESYPSWTRSILIINNTHFKNDLIEIEEIQHYFKNNNTKDRNDELINLNQFQKIGQIQKIELLNNKFMKINSIQLFHISKQIIVDLIDHFEHLSKDFKQDQINEKKNYQKLDKIQMKTISFEILCDQLILTSESQTFEINIHYIQFQLGDKCCHLKLGRAFILDNHEQSKFKYILDEVDLNEFEDIQNEIIKESPFLDLIMQFDQNNFVIKLQLKPIRICLSGYQFQILLKSFQKKVEEVAIKFINDDDDESFEIIKQKDPFNLQVELFPIQFIVSFDSEGLDVEGLKTQVLKFGSFNNLILATNQVLQFYQNNQTSKQDFIQFLISQQLSTFRILFQAYNILDITKVASSFTNGIVNMFSKPFISNNGFLYGLIEGSYDFTCGVTSSLLQLTALPASAINNVANYIGFGAISIPFSQFEEFCKKLYYKINPEKGIPSRFFKDKY</sequence>
<comment type="caution">
    <text evidence="1">The sequence shown here is derived from an EMBL/GenBank/DDBJ whole genome shotgun (WGS) entry which is preliminary data.</text>
</comment>